<evidence type="ECO:0008006" key="4">
    <source>
        <dbReference type="Google" id="ProtNLM"/>
    </source>
</evidence>
<reference evidence="3" key="1">
    <citation type="submission" date="2017-09" db="EMBL/GenBank/DDBJ databases">
        <title>The Reconstruction of 2,631 Draft Metagenome-Assembled Genomes from the Global Oceans.</title>
        <authorList>
            <person name="Tully B.J."/>
            <person name="Graham E.D."/>
            <person name="Heidelberg J.F."/>
        </authorList>
    </citation>
    <scope>NUCLEOTIDE SEQUENCE [LARGE SCALE GENOMIC DNA]</scope>
</reference>
<evidence type="ECO:0000313" key="3">
    <source>
        <dbReference type="Proteomes" id="UP000226525"/>
    </source>
</evidence>
<keyword evidence="1" id="KW-0472">Membrane</keyword>
<dbReference type="EMBL" id="NZEX01000010">
    <property type="protein sequence ID" value="MAH62023.1"/>
    <property type="molecule type" value="Genomic_DNA"/>
</dbReference>
<gene>
    <name evidence="2" type="ORF">CMN54_00970</name>
</gene>
<keyword evidence="1" id="KW-0812">Transmembrane</keyword>
<dbReference type="InterPro" id="IPR047700">
    <property type="entry name" value="NrtS-like"/>
</dbReference>
<proteinExistence type="predicted"/>
<evidence type="ECO:0000256" key="1">
    <source>
        <dbReference type="SAM" id="Phobius"/>
    </source>
</evidence>
<keyword evidence="1" id="KW-1133">Transmembrane helix</keyword>
<accession>A0A2D6YFT5</accession>
<feature type="transmembrane region" description="Helical" evidence="1">
    <location>
        <begin position="25"/>
        <end position="41"/>
    </location>
</feature>
<dbReference type="AlphaFoldDB" id="A0A2D6YFT5"/>
<dbReference type="Proteomes" id="UP000226525">
    <property type="component" value="Unassembled WGS sequence"/>
</dbReference>
<protein>
    <recommendedName>
        <fullName evidence="4">Phosphoenolpyruvate protein kinase</fullName>
    </recommendedName>
</protein>
<comment type="caution">
    <text evidence="2">The sequence shown here is derived from an EMBL/GenBank/DDBJ whole genome shotgun (WGS) entry which is preliminary data.</text>
</comment>
<evidence type="ECO:0000313" key="2">
    <source>
        <dbReference type="EMBL" id="MAH62023.1"/>
    </source>
</evidence>
<feature type="transmembrane region" description="Helical" evidence="1">
    <location>
        <begin position="53"/>
        <end position="73"/>
    </location>
</feature>
<name>A0A2D6YFT5_9DELT</name>
<organism evidence="2 3">
    <name type="scientific">SAR324 cluster bacterium</name>
    <dbReference type="NCBI Taxonomy" id="2024889"/>
    <lineage>
        <taxon>Bacteria</taxon>
        <taxon>Deltaproteobacteria</taxon>
        <taxon>SAR324 cluster</taxon>
    </lineage>
</organism>
<dbReference type="NCBIfam" id="NF038050">
    <property type="entry name" value="NrtS"/>
    <property type="match status" value="1"/>
</dbReference>
<sequence length="95" mass="10618">MSLRHCGTEYDLLELAFGHGTPKKAFLTALVIGTILTTINHGDNILLHGEWPVFWKIILTYCTPYCVTTWGAITGKLSRRKNSTAKRPDEEVSAK</sequence>